<dbReference type="RefSeq" id="WP_251779915.1">
    <property type="nucleotide sequence ID" value="NZ_JAMKFE010000012.1"/>
</dbReference>
<comment type="caution">
    <text evidence="1">The sequence shown here is derived from an EMBL/GenBank/DDBJ whole genome shotgun (WGS) entry which is preliminary data.</text>
</comment>
<organism evidence="1 2">
    <name type="scientific">Caldimonas mangrovi</name>
    <dbReference type="NCBI Taxonomy" id="2944811"/>
    <lineage>
        <taxon>Bacteria</taxon>
        <taxon>Pseudomonadati</taxon>
        <taxon>Pseudomonadota</taxon>
        <taxon>Betaproteobacteria</taxon>
        <taxon>Burkholderiales</taxon>
        <taxon>Sphaerotilaceae</taxon>
        <taxon>Caldimonas</taxon>
    </lineage>
</organism>
<accession>A0ABT0YRS7</accession>
<reference evidence="1" key="1">
    <citation type="submission" date="2022-05" db="EMBL/GenBank/DDBJ databases">
        <title>Schlegelella sp. nov., isolated from mangrove soil.</title>
        <authorList>
            <person name="Liu Y."/>
            <person name="Ge X."/>
            <person name="Liu W."/>
        </authorList>
    </citation>
    <scope>NUCLEOTIDE SEQUENCE</scope>
    <source>
        <strain evidence="1">S2-27</strain>
    </source>
</reference>
<evidence type="ECO:0000313" key="1">
    <source>
        <dbReference type="EMBL" id="MCM5681432.1"/>
    </source>
</evidence>
<dbReference type="Proteomes" id="UP001165541">
    <property type="component" value="Unassembled WGS sequence"/>
</dbReference>
<sequence>MSPARQLETTAALLERAYRMALLLQERCMQEPGAAGEAGFAASALATEVVALLDDARVALLAEAAPRA</sequence>
<keyword evidence="2" id="KW-1185">Reference proteome</keyword>
<dbReference type="EMBL" id="JAMKFE010000012">
    <property type="protein sequence ID" value="MCM5681432.1"/>
    <property type="molecule type" value="Genomic_DNA"/>
</dbReference>
<proteinExistence type="predicted"/>
<gene>
    <name evidence="1" type="ORF">M8A51_18040</name>
</gene>
<evidence type="ECO:0000313" key="2">
    <source>
        <dbReference type="Proteomes" id="UP001165541"/>
    </source>
</evidence>
<name>A0ABT0YRS7_9BURK</name>
<protein>
    <submittedName>
        <fullName evidence="1">Uncharacterized protein</fullName>
    </submittedName>
</protein>